<dbReference type="EMBL" id="BLXT01006765">
    <property type="protein sequence ID" value="GFO33152.1"/>
    <property type="molecule type" value="Genomic_DNA"/>
</dbReference>
<comment type="caution">
    <text evidence="2">The sequence shown here is derived from an EMBL/GenBank/DDBJ whole genome shotgun (WGS) entry which is preliminary data.</text>
</comment>
<dbReference type="AlphaFoldDB" id="A0AAV4CN07"/>
<evidence type="ECO:0000313" key="3">
    <source>
        <dbReference type="Proteomes" id="UP000735302"/>
    </source>
</evidence>
<accession>A0AAV4CN07</accession>
<protein>
    <submittedName>
        <fullName evidence="2">Uncharacterized protein</fullName>
    </submittedName>
</protein>
<evidence type="ECO:0000256" key="1">
    <source>
        <dbReference type="SAM" id="Phobius"/>
    </source>
</evidence>
<evidence type="ECO:0000313" key="2">
    <source>
        <dbReference type="EMBL" id="GFO33152.1"/>
    </source>
</evidence>
<keyword evidence="1" id="KW-0472">Membrane</keyword>
<gene>
    <name evidence="2" type="ORF">PoB_005965700</name>
</gene>
<organism evidence="2 3">
    <name type="scientific">Plakobranchus ocellatus</name>
    <dbReference type="NCBI Taxonomy" id="259542"/>
    <lineage>
        <taxon>Eukaryota</taxon>
        <taxon>Metazoa</taxon>
        <taxon>Spiralia</taxon>
        <taxon>Lophotrochozoa</taxon>
        <taxon>Mollusca</taxon>
        <taxon>Gastropoda</taxon>
        <taxon>Heterobranchia</taxon>
        <taxon>Euthyneura</taxon>
        <taxon>Panpulmonata</taxon>
        <taxon>Sacoglossa</taxon>
        <taxon>Placobranchoidea</taxon>
        <taxon>Plakobranchidae</taxon>
        <taxon>Plakobranchus</taxon>
    </lineage>
</organism>
<dbReference type="Proteomes" id="UP000735302">
    <property type="component" value="Unassembled WGS sequence"/>
</dbReference>
<keyword evidence="1" id="KW-1133">Transmembrane helix</keyword>
<keyword evidence="1" id="KW-0812">Transmembrane</keyword>
<keyword evidence="3" id="KW-1185">Reference proteome</keyword>
<proteinExistence type="predicted"/>
<name>A0AAV4CN07_9GAST</name>
<reference evidence="2 3" key="1">
    <citation type="journal article" date="2021" name="Elife">
        <title>Chloroplast acquisition without the gene transfer in kleptoplastic sea slugs, Plakobranchus ocellatus.</title>
        <authorList>
            <person name="Maeda T."/>
            <person name="Takahashi S."/>
            <person name="Yoshida T."/>
            <person name="Shimamura S."/>
            <person name="Takaki Y."/>
            <person name="Nagai Y."/>
            <person name="Toyoda A."/>
            <person name="Suzuki Y."/>
            <person name="Arimoto A."/>
            <person name="Ishii H."/>
            <person name="Satoh N."/>
            <person name="Nishiyama T."/>
            <person name="Hasebe M."/>
            <person name="Maruyama T."/>
            <person name="Minagawa J."/>
            <person name="Obokata J."/>
            <person name="Shigenobu S."/>
        </authorList>
    </citation>
    <scope>NUCLEOTIDE SEQUENCE [LARGE SCALE GENOMIC DNA]</scope>
</reference>
<feature type="transmembrane region" description="Helical" evidence="1">
    <location>
        <begin position="114"/>
        <end position="134"/>
    </location>
</feature>
<sequence length="201" mass="21979">MYLQGILSYCLVPSRSDCLFGSSITVLCNLDPGSSPTVLYYLILCISKGSSTIVLCLHNQSASKGRLPLSFDISIRVSPRVLFYYSVSSRSECIYGSSPTVLCHLDQSVSNGPVLLSCVISITVILWVLFHCTVSSRSMNLYKASTTVSHNLEESDSTCPPPLSYVISIHDIYGSFSTGLFYLDHGVFMGPLPLSRVTLIR</sequence>